<evidence type="ECO:0000256" key="1">
    <source>
        <dbReference type="SAM" id="MobiDB-lite"/>
    </source>
</evidence>
<gene>
    <name evidence="2" type="ORF">CSSPTR1EN2_LOCUS4679</name>
</gene>
<protein>
    <submittedName>
        <fullName evidence="2">Uncharacterized protein</fullName>
    </submittedName>
</protein>
<name>A0ABP0TL61_9BRYO</name>
<organism evidence="2 3">
    <name type="scientific">Sphagnum troendelagicum</name>
    <dbReference type="NCBI Taxonomy" id="128251"/>
    <lineage>
        <taxon>Eukaryota</taxon>
        <taxon>Viridiplantae</taxon>
        <taxon>Streptophyta</taxon>
        <taxon>Embryophyta</taxon>
        <taxon>Bryophyta</taxon>
        <taxon>Sphagnophytina</taxon>
        <taxon>Sphagnopsida</taxon>
        <taxon>Sphagnales</taxon>
        <taxon>Sphagnaceae</taxon>
        <taxon>Sphagnum</taxon>
    </lineage>
</organism>
<dbReference type="Proteomes" id="UP001497512">
    <property type="component" value="Chromosome 12"/>
</dbReference>
<sequence>MTSLEKLEKLKQQQQMQEPPSHLAIEQPQQLPFEELAASDVPVVCKMHLQASGILPVICLSIRSSTETGPAAALSVSHASAQALSAGEEQTVEAAVLHQLEYTVTHVLFGSDVLTTFV</sequence>
<feature type="region of interest" description="Disordered" evidence="1">
    <location>
        <begin position="1"/>
        <end position="22"/>
    </location>
</feature>
<accession>A0ABP0TL61</accession>
<evidence type="ECO:0000313" key="3">
    <source>
        <dbReference type="Proteomes" id="UP001497512"/>
    </source>
</evidence>
<proteinExistence type="predicted"/>
<reference evidence="2" key="1">
    <citation type="submission" date="2024-02" db="EMBL/GenBank/DDBJ databases">
        <authorList>
            <consortium name="ELIXIR-Norway"/>
            <consortium name="Elixir Norway"/>
        </authorList>
    </citation>
    <scope>NUCLEOTIDE SEQUENCE</scope>
</reference>
<keyword evidence="3" id="KW-1185">Reference proteome</keyword>
<feature type="compositionally biased region" description="Basic and acidic residues" evidence="1">
    <location>
        <begin position="1"/>
        <end position="11"/>
    </location>
</feature>
<dbReference type="EMBL" id="OZ019904">
    <property type="protein sequence ID" value="CAK9198923.1"/>
    <property type="molecule type" value="Genomic_DNA"/>
</dbReference>
<evidence type="ECO:0000313" key="2">
    <source>
        <dbReference type="EMBL" id="CAK9198923.1"/>
    </source>
</evidence>